<dbReference type="EMBL" id="NBSK02000009">
    <property type="protein sequence ID" value="KAJ0184536.1"/>
    <property type="molecule type" value="Genomic_DNA"/>
</dbReference>
<feature type="transmembrane region" description="Helical" evidence="1">
    <location>
        <begin position="488"/>
        <end position="508"/>
    </location>
</feature>
<feature type="transmembrane region" description="Helical" evidence="1">
    <location>
        <begin position="597"/>
        <end position="616"/>
    </location>
</feature>
<dbReference type="PANTHER" id="PTHR24177:SF475">
    <property type="entry name" value="ANKYRIN REPEAT-CONTAINING DOMAIN, PGG DOMAIN PROTEIN-RELATED"/>
    <property type="match status" value="1"/>
</dbReference>
<organism evidence="3 4">
    <name type="scientific">Lactuca sativa</name>
    <name type="common">Garden lettuce</name>
    <dbReference type="NCBI Taxonomy" id="4236"/>
    <lineage>
        <taxon>Eukaryota</taxon>
        <taxon>Viridiplantae</taxon>
        <taxon>Streptophyta</taxon>
        <taxon>Embryophyta</taxon>
        <taxon>Tracheophyta</taxon>
        <taxon>Spermatophyta</taxon>
        <taxon>Magnoliopsida</taxon>
        <taxon>eudicotyledons</taxon>
        <taxon>Gunneridae</taxon>
        <taxon>Pentapetalae</taxon>
        <taxon>asterids</taxon>
        <taxon>campanulids</taxon>
        <taxon>Asterales</taxon>
        <taxon>Asteraceae</taxon>
        <taxon>Cichorioideae</taxon>
        <taxon>Cichorieae</taxon>
        <taxon>Lactucinae</taxon>
        <taxon>Lactuca</taxon>
    </lineage>
</organism>
<sequence length="664" mass="75380">MMISQSRLQRAVMEGRLWEVETIVRGERKAIGEAINNDDETVLHILVRTGHNYFLRKLLNLIKDTDADKDILKRKSSDGSTALHIAAITGNKIAADLLIKKMQWMMTVEDSYDHIPFVTAFLHMKLDTSVFLVKAIHKCLQNYKWRPEDLLMAFNLLVVVISSRKYDLALDLLNAFPNFTAKDTFELLMTLARDFPSGVGYYEKKIYPSLTDVRCMILKNTCCLLTPVQFCSSGALAEPVKDALSGIIRILIVLVIIPIMVFQLLFFLIWTVYLVFRIAYWALWNVARLILPSIRCIEKKVKEYEKAKEVLKKVFEKIDKLGNIDTQQFLYKEPLLEAARGNAYEVVDEILSRSPQAIYWKDKNGFNIIHLAVIHRSEKIYNLIYDNYVNVDRRSLYKEQLDSSDNNILHLVGRLAPSNKLKSRRGAALQLQRELQWSQELKKLADPAFISEKNMYGETPGMVFTREHESMVKEGETWMKNTAESCSITAALITTIVFAAAITVPGGSHQETGVPLFKKNAAFIVFAASDSIALCASTMSLLMFLSILTTRFAEQDFLFDLPNQLILGLCALLISTTAMMVAFGATLFLVFSHQKAWMLGPICGLLCIPITSFAILQFPLIADLILSTHSTIFAKPYSSRRGQLNRKGLWLFPDKLSEYILGFM</sequence>
<dbReference type="SMART" id="SM00248">
    <property type="entry name" value="ANK"/>
    <property type="match status" value="4"/>
</dbReference>
<feature type="domain" description="PGG" evidence="2">
    <location>
        <begin position="477"/>
        <end position="589"/>
    </location>
</feature>
<dbReference type="InterPro" id="IPR036770">
    <property type="entry name" value="Ankyrin_rpt-contain_sf"/>
</dbReference>
<accession>A0A9R1WNN2</accession>
<feature type="transmembrane region" description="Helical" evidence="1">
    <location>
        <begin position="250"/>
        <end position="272"/>
    </location>
</feature>
<dbReference type="GO" id="GO:0016020">
    <property type="term" value="C:membrane"/>
    <property type="evidence" value="ECO:0000318"/>
    <property type="project" value="GO_Central"/>
</dbReference>
<evidence type="ECO:0000256" key="1">
    <source>
        <dbReference type="SAM" id="Phobius"/>
    </source>
</evidence>
<keyword evidence="1" id="KW-0812">Transmembrane</keyword>
<dbReference type="AlphaFoldDB" id="A0A9R1WNN2"/>
<comment type="caution">
    <text evidence="3">The sequence shown here is derived from an EMBL/GenBank/DDBJ whole genome shotgun (WGS) entry which is preliminary data.</text>
</comment>
<keyword evidence="4" id="KW-1185">Reference proteome</keyword>
<dbReference type="Gene3D" id="1.25.40.20">
    <property type="entry name" value="Ankyrin repeat-containing domain"/>
    <property type="match status" value="2"/>
</dbReference>
<evidence type="ECO:0000313" key="4">
    <source>
        <dbReference type="Proteomes" id="UP000235145"/>
    </source>
</evidence>
<dbReference type="InterPro" id="IPR002110">
    <property type="entry name" value="Ankyrin_rpt"/>
</dbReference>
<name>A0A9R1WNN2_LACSA</name>
<dbReference type="Pfam" id="PF12796">
    <property type="entry name" value="Ank_2"/>
    <property type="match status" value="1"/>
</dbReference>
<protein>
    <recommendedName>
        <fullName evidence="2">PGG domain-containing protein</fullName>
    </recommendedName>
</protein>
<proteinExistence type="predicted"/>
<dbReference type="SUPFAM" id="SSF48403">
    <property type="entry name" value="Ankyrin repeat"/>
    <property type="match status" value="1"/>
</dbReference>
<dbReference type="Proteomes" id="UP000235145">
    <property type="component" value="Unassembled WGS sequence"/>
</dbReference>
<dbReference type="PANTHER" id="PTHR24177">
    <property type="entry name" value="CASKIN"/>
    <property type="match status" value="1"/>
</dbReference>
<dbReference type="InterPro" id="IPR026961">
    <property type="entry name" value="PGG_dom"/>
</dbReference>
<feature type="transmembrane region" description="Helical" evidence="1">
    <location>
        <begin position="520"/>
        <end position="545"/>
    </location>
</feature>
<feature type="transmembrane region" description="Helical" evidence="1">
    <location>
        <begin position="565"/>
        <end position="591"/>
    </location>
</feature>
<keyword evidence="1" id="KW-0472">Membrane</keyword>
<evidence type="ECO:0000259" key="2">
    <source>
        <dbReference type="Pfam" id="PF13962"/>
    </source>
</evidence>
<keyword evidence="1" id="KW-1133">Transmembrane helix</keyword>
<gene>
    <name evidence="3" type="ORF">LSAT_V11C900490780</name>
</gene>
<dbReference type="Pfam" id="PF13962">
    <property type="entry name" value="PGG"/>
    <property type="match status" value="1"/>
</dbReference>
<reference evidence="3 4" key="1">
    <citation type="journal article" date="2017" name="Nat. Commun.">
        <title>Genome assembly with in vitro proximity ligation data and whole-genome triplication in lettuce.</title>
        <authorList>
            <person name="Reyes-Chin-Wo S."/>
            <person name="Wang Z."/>
            <person name="Yang X."/>
            <person name="Kozik A."/>
            <person name="Arikit S."/>
            <person name="Song C."/>
            <person name="Xia L."/>
            <person name="Froenicke L."/>
            <person name="Lavelle D.O."/>
            <person name="Truco M.J."/>
            <person name="Xia R."/>
            <person name="Zhu S."/>
            <person name="Xu C."/>
            <person name="Xu H."/>
            <person name="Xu X."/>
            <person name="Cox K."/>
            <person name="Korf I."/>
            <person name="Meyers B.C."/>
            <person name="Michelmore R.W."/>
        </authorList>
    </citation>
    <scope>NUCLEOTIDE SEQUENCE [LARGE SCALE GENOMIC DNA]</scope>
    <source>
        <strain evidence="4">cv. Salinas</strain>
        <tissue evidence="3">Seedlings</tissue>
    </source>
</reference>
<evidence type="ECO:0000313" key="3">
    <source>
        <dbReference type="EMBL" id="KAJ0184536.1"/>
    </source>
</evidence>